<evidence type="ECO:0000256" key="6">
    <source>
        <dbReference type="SAM" id="Phobius"/>
    </source>
</evidence>
<feature type="transmembrane region" description="Helical" evidence="6">
    <location>
        <begin position="90"/>
        <end position="114"/>
    </location>
</feature>
<dbReference type="NCBIfam" id="NF002460">
    <property type="entry name" value="PRK01658.1"/>
    <property type="match status" value="1"/>
</dbReference>
<keyword evidence="5 6" id="KW-0472">Membrane</keyword>
<accession>A0A433RW10</accession>
<evidence type="ECO:0000256" key="3">
    <source>
        <dbReference type="ARBA" id="ARBA00022692"/>
    </source>
</evidence>
<comment type="caution">
    <text evidence="7">The sequence shown here is derived from an EMBL/GenBank/DDBJ whole genome shotgun (WGS) entry which is preliminary data.</text>
</comment>
<evidence type="ECO:0000256" key="2">
    <source>
        <dbReference type="ARBA" id="ARBA00022475"/>
    </source>
</evidence>
<protein>
    <submittedName>
        <fullName evidence="7">LrgA</fullName>
    </submittedName>
</protein>
<keyword evidence="3 6" id="KW-0812">Transmembrane</keyword>
<evidence type="ECO:0000256" key="4">
    <source>
        <dbReference type="ARBA" id="ARBA00022989"/>
    </source>
</evidence>
<dbReference type="Pfam" id="PF03788">
    <property type="entry name" value="LrgA"/>
    <property type="match status" value="1"/>
</dbReference>
<organism evidence="7 8">
    <name type="scientific">Candidatus Kurthia intestinigallinarum</name>
    <dbReference type="NCBI Taxonomy" id="1562256"/>
    <lineage>
        <taxon>Bacteria</taxon>
        <taxon>Bacillati</taxon>
        <taxon>Bacillota</taxon>
        <taxon>Bacilli</taxon>
        <taxon>Bacillales</taxon>
        <taxon>Caryophanaceae</taxon>
        <taxon>Kurthia</taxon>
    </lineage>
</organism>
<dbReference type="OrthoDB" id="3176438at2"/>
<dbReference type="EMBL" id="JTFC01000024">
    <property type="protein sequence ID" value="RUS57486.1"/>
    <property type="molecule type" value="Genomic_DNA"/>
</dbReference>
<keyword evidence="8" id="KW-1185">Reference proteome</keyword>
<reference evidence="7 8" key="1">
    <citation type="submission" date="2014-11" db="EMBL/GenBank/DDBJ databases">
        <title>Genome sequence and analysis of novel Kurthia sp.</title>
        <authorList>
            <person name="Lawson J.N."/>
            <person name="Gonzalez J.E."/>
            <person name="Rinauldi L."/>
            <person name="Xuan Z."/>
            <person name="Firman A."/>
            <person name="Shaddox L."/>
            <person name="Trudeau A."/>
            <person name="Shah S."/>
            <person name="Reiman D."/>
        </authorList>
    </citation>
    <scope>NUCLEOTIDE SEQUENCE [LARGE SCALE GENOMIC DNA]</scope>
    <source>
        <strain evidence="7 8">3B1D</strain>
    </source>
</reference>
<dbReference type="GO" id="GO:0005886">
    <property type="term" value="C:plasma membrane"/>
    <property type="evidence" value="ECO:0007669"/>
    <property type="project" value="UniProtKB-SubCell"/>
</dbReference>
<name>A0A433RW10_9BACL</name>
<evidence type="ECO:0000313" key="7">
    <source>
        <dbReference type="EMBL" id="RUS57486.1"/>
    </source>
</evidence>
<evidence type="ECO:0000256" key="5">
    <source>
        <dbReference type="ARBA" id="ARBA00023136"/>
    </source>
</evidence>
<feature type="transmembrane region" description="Helical" evidence="6">
    <location>
        <begin position="65"/>
        <end position="84"/>
    </location>
</feature>
<keyword evidence="2" id="KW-1003">Cell membrane</keyword>
<dbReference type="AlphaFoldDB" id="A0A433RW10"/>
<comment type="subcellular location">
    <subcellularLocation>
        <location evidence="1">Cell membrane</location>
        <topology evidence="1">Multi-pass membrane protein</topology>
    </subcellularLocation>
</comment>
<keyword evidence="4 6" id="KW-1133">Transmembrane helix</keyword>
<evidence type="ECO:0000313" key="8">
    <source>
        <dbReference type="Proteomes" id="UP000288623"/>
    </source>
</evidence>
<feature type="transmembrane region" description="Helical" evidence="6">
    <location>
        <begin position="33"/>
        <end position="53"/>
    </location>
</feature>
<dbReference type="InterPro" id="IPR005538">
    <property type="entry name" value="LrgA/CidA"/>
</dbReference>
<sequence>MKVLQKALQIIVQIIFIWGFLLIGTWLSAALHIQIPGSIIGLLLLFICLKAHIIKLAWVDAGASFLTGELLLFFVPAAVGVIQYDEIFGIIGIKLIVVIVLGTVVVMASTGVVAERFAKGDVAK</sequence>
<proteinExistence type="predicted"/>
<feature type="transmembrane region" description="Helical" evidence="6">
    <location>
        <begin position="7"/>
        <end position="27"/>
    </location>
</feature>
<evidence type="ECO:0000256" key="1">
    <source>
        <dbReference type="ARBA" id="ARBA00004651"/>
    </source>
</evidence>
<dbReference type="RefSeq" id="WP_126989970.1">
    <property type="nucleotide sequence ID" value="NZ_JTFC01000024.1"/>
</dbReference>
<gene>
    <name evidence="7" type="ORF">QI30_05685</name>
</gene>
<dbReference type="PANTHER" id="PTHR33931">
    <property type="entry name" value="HOLIN-LIKE PROTEIN CIDA-RELATED"/>
    <property type="match status" value="1"/>
</dbReference>
<dbReference type="PANTHER" id="PTHR33931:SF2">
    <property type="entry name" value="HOLIN-LIKE PROTEIN CIDA"/>
    <property type="match status" value="1"/>
</dbReference>
<dbReference type="Proteomes" id="UP000288623">
    <property type="component" value="Unassembled WGS sequence"/>
</dbReference>